<dbReference type="Gene3D" id="2.60.120.200">
    <property type="match status" value="1"/>
</dbReference>
<accession>A0A3D9CTE4</accession>
<reference evidence="2 3" key="1">
    <citation type="journal article" date="2007" name="Int. J. Syst. Evol. Microbiol.">
        <title>Chryseobacterium flavum sp. nov., isolated from polluted soil.</title>
        <authorList>
            <person name="Zhou Y."/>
            <person name="Dong J."/>
            <person name="Wang X."/>
            <person name="Huang X."/>
            <person name="Zhang K.Y."/>
            <person name="Zhang Y.Q."/>
            <person name="Guo Y.F."/>
            <person name="Lai R."/>
            <person name="Li W.J."/>
        </authorList>
    </citation>
    <scope>NUCLEOTIDE SEQUENCE [LARGE SCALE GENOMIC DNA]</scope>
    <source>
        <strain evidence="2 3">KCTC 12877</strain>
    </source>
</reference>
<organism evidence="2 3">
    <name type="scientific">Chryseobacterium flavum</name>
    <dbReference type="NCBI Taxonomy" id="415851"/>
    <lineage>
        <taxon>Bacteria</taxon>
        <taxon>Pseudomonadati</taxon>
        <taxon>Bacteroidota</taxon>
        <taxon>Flavobacteriia</taxon>
        <taxon>Flavobacteriales</taxon>
        <taxon>Weeksellaceae</taxon>
        <taxon>Chryseobacterium group</taxon>
        <taxon>Chryseobacterium</taxon>
    </lineage>
</organism>
<dbReference type="InterPro" id="IPR043744">
    <property type="entry name" value="DUF5689"/>
</dbReference>
<keyword evidence="3" id="KW-1185">Reference proteome</keyword>
<gene>
    <name evidence="2" type="ORF">DRF59_03315</name>
</gene>
<feature type="domain" description="DUF5689" evidence="1">
    <location>
        <begin position="46"/>
        <end position="292"/>
    </location>
</feature>
<evidence type="ECO:0000313" key="3">
    <source>
        <dbReference type="Proteomes" id="UP000256769"/>
    </source>
</evidence>
<evidence type="ECO:0000313" key="2">
    <source>
        <dbReference type="EMBL" id="REC69065.1"/>
    </source>
</evidence>
<protein>
    <recommendedName>
        <fullName evidence="1">DUF5689 domain-containing protein</fullName>
    </recommendedName>
</protein>
<proteinExistence type="predicted"/>
<dbReference type="OrthoDB" id="1492759at2"/>
<dbReference type="NCBIfam" id="NF038128">
    <property type="entry name" value="choice_anch_J"/>
    <property type="match status" value="1"/>
</dbReference>
<dbReference type="EMBL" id="QNUE01000002">
    <property type="protein sequence ID" value="REC69065.1"/>
    <property type="molecule type" value="Genomic_DNA"/>
</dbReference>
<dbReference type="Pfam" id="PF18942">
    <property type="entry name" value="DUF5689"/>
    <property type="match status" value="2"/>
</dbReference>
<dbReference type="RefSeq" id="WP_115957021.1">
    <property type="nucleotide sequence ID" value="NZ_CBCRVL010000005.1"/>
</dbReference>
<dbReference type="PROSITE" id="PS51257">
    <property type="entry name" value="PROKAR_LIPOPROTEIN"/>
    <property type="match status" value="1"/>
</dbReference>
<feature type="domain" description="DUF5689" evidence="1">
    <location>
        <begin position="328"/>
        <end position="554"/>
    </location>
</feature>
<evidence type="ECO:0000259" key="1">
    <source>
        <dbReference type="Pfam" id="PF18942"/>
    </source>
</evidence>
<sequence>MKKYNSILKYIFITAAALFVTTGCVHDDKYEEPNLDGYQCVADFQANTTLSQLKKKFTENNPAGEAYVFPEDKTPNDSSDDLYIQGYVSSTDETGNIYKTIYIQDALENPTHGFTISVDMVSSYTKFPQGTKIYVKLNGLAVGTYGNVVQLGVKTGAESFANAVSRIPEKKVPQVIFRSCTTRGEIKPKLITLAEMKNNEDLIGCLVQLDNVEFDSRTLCSNYAPNGQTVDRGIGQGWNAQTKKYLATAVVRNSGYASFANQTLPAGKGTLKGIFSKFNSTYQMYINKVSDVDLEGDKNGNGKDEEHFPRLDGIEENPCKFSSANLTAKTVADVEQLAGSLAPGSLVQITGDYYLKAQVVANDETGNLFKYVYVEDATGGIKVNINKADLFLDNRFKLGKDLNIKLKGLYIRNVNGELQLGSNDSSSAVGYRIKEEDIYQYLFDSNAPARPVVATEKTISQLTAADVGRWIKIKDLQFINGDLGKTYADGTSTSNRTLEDCSGNKITLRTSGRAVFGLKTASSIEVAGGKGDIYAVLSVYNDTYQLWITQLTDVKMTNPRCDGSIYTPIPVLYSDDFAAGGFSTDWTLVNKEGPSQFWVTSNQGNGSNYYAMMNGYASGNNVNEDWLISKAVSLVGKTKAAVSFTTDVRYNGNALQVYATDNYTGDVTTTNWTQLPATLDTNTGGFGDWVSSGNVDLSAFLGKNVRIAFKYTSTSSAAATWEVDDFKIKGQ</sequence>
<name>A0A3D9CTE4_9FLAO</name>
<dbReference type="Proteomes" id="UP000256769">
    <property type="component" value="Unassembled WGS sequence"/>
</dbReference>
<comment type="caution">
    <text evidence="2">The sequence shown here is derived from an EMBL/GenBank/DDBJ whole genome shotgun (WGS) entry which is preliminary data.</text>
</comment>
<dbReference type="AlphaFoldDB" id="A0A3D9CTE4"/>